<protein>
    <submittedName>
        <fullName evidence="1">Uncharacterized protein</fullName>
    </submittedName>
</protein>
<organism evidence="1 2">
    <name type="scientific">Gymnopilus dilepis</name>
    <dbReference type="NCBI Taxonomy" id="231916"/>
    <lineage>
        <taxon>Eukaryota</taxon>
        <taxon>Fungi</taxon>
        <taxon>Dikarya</taxon>
        <taxon>Basidiomycota</taxon>
        <taxon>Agaricomycotina</taxon>
        <taxon>Agaricomycetes</taxon>
        <taxon>Agaricomycetidae</taxon>
        <taxon>Agaricales</taxon>
        <taxon>Agaricineae</taxon>
        <taxon>Hymenogastraceae</taxon>
        <taxon>Gymnopilus</taxon>
    </lineage>
</organism>
<gene>
    <name evidence="1" type="ORF">CVT26_010446</name>
</gene>
<dbReference type="AlphaFoldDB" id="A0A409Y0K5"/>
<evidence type="ECO:0000313" key="1">
    <source>
        <dbReference type="EMBL" id="PPQ96511.1"/>
    </source>
</evidence>
<reference evidence="1 2" key="1">
    <citation type="journal article" date="2018" name="Evol. Lett.">
        <title>Horizontal gene cluster transfer increased hallucinogenic mushroom diversity.</title>
        <authorList>
            <person name="Reynolds H.T."/>
            <person name="Vijayakumar V."/>
            <person name="Gluck-Thaler E."/>
            <person name="Korotkin H.B."/>
            <person name="Matheny P.B."/>
            <person name="Slot J.C."/>
        </authorList>
    </citation>
    <scope>NUCLEOTIDE SEQUENCE [LARGE SCALE GENOMIC DNA]</scope>
    <source>
        <strain evidence="1 2">SRW20</strain>
    </source>
</reference>
<dbReference type="InParanoid" id="A0A409Y0K5"/>
<sequence length="186" mass="21525">MCNQSEFPKFYVDLPQTTIIENPQEENSSSDDSALTVGVQTDVSKPGFKRTIRHRRISTRRIRFNSWSDTLDDLQKDLRRKRKFAALQDLSTTGAERILKRRRATRTPSSYRATPENLSSHHSSISPCYSLASSRTASTDYGIYFRRRAFSLDTSDEESDDNEIFHWRGVSIVKEEPDLEYMDCDI</sequence>
<accession>A0A409Y0K5</accession>
<evidence type="ECO:0000313" key="2">
    <source>
        <dbReference type="Proteomes" id="UP000284706"/>
    </source>
</evidence>
<keyword evidence="2" id="KW-1185">Reference proteome</keyword>
<proteinExistence type="predicted"/>
<dbReference type="Proteomes" id="UP000284706">
    <property type="component" value="Unassembled WGS sequence"/>
</dbReference>
<dbReference type="EMBL" id="NHYE01001363">
    <property type="protein sequence ID" value="PPQ96511.1"/>
    <property type="molecule type" value="Genomic_DNA"/>
</dbReference>
<comment type="caution">
    <text evidence="1">The sequence shown here is derived from an EMBL/GenBank/DDBJ whole genome shotgun (WGS) entry which is preliminary data.</text>
</comment>
<name>A0A409Y0K5_9AGAR</name>